<dbReference type="STRING" id="565045.NOR51B_2747"/>
<gene>
    <name evidence="2" type="ORF">NOR51B_2747</name>
</gene>
<dbReference type="AlphaFoldDB" id="B8KVJ4"/>
<feature type="region of interest" description="Disordered" evidence="1">
    <location>
        <begin position="1"/>
        <end position="38"/>
    </location>
</feature>
<accession>B8KVJ4</accession>
<protein>
    <submittedName>
        <fullName evidence="2">Uncharacterized protein</fullName>
    </submittedName>
</protein>
<organism evidence="2 3">
    <name type="scientific">Luminiphilus syltensis NOR5-1B</name>
    <dbReference type="NCBI Taxonomy" id="565045"/>
    <lineage>
        <taxon>Bacteria</taxon>
        <taxon>Pseudomonadati</taxon>
        <taxon>Pseudomonadota</taxon>
        <taxon>Gammaproteobacteria</taxon>
        <taxon>Cellvibrionales</taxon>
        <taxon>Halieaceae</taxon>
        <taxon>Luminiphilus</taxon>
    </lineage>
</organism>
<reference evidence="3" key="1">
    <citation type="journal article" date="2013" name="BMC Microbiol.">
        <title>Taxonomy and evolution of bacteriochlorophyll a-containing members of the OM60/NOR5 clade of marine gammaproteobacteria: description of Luminiphilus syltensis gen. nov., sp. nov., reclassification of Haliea rubra as Pseudohaliea rubra gen. nov., comb. nov., and emendation of Chromatocurvus halotolerans.</title>
        <authorList>
            <person name="Spring S."/>
            <person name="Riedel T."/>
            <person name="Sproer C."/>
            <person name="Yan S."/>
            <person name="Harder J."/>
            <person name="Fuchs B.M."/>
        </authorList>
    </citation>
    <scope>NUCLEOTIDE SEQUENCE [LARGE SCALE GENOMIC DNA]</scope>
    <source>
        <strain evidence="3">NOR51-B</strain>
    </source>
</reference>
<dbReference type="EMBL" id="DS999411">
    <property type="protein sequence ID" value="EED36794.1"/>
    <property type="molecule type" value="Genomic_DNA"/>
</dbReference>
<dbReference type="Proteomes" id="UP000004699">
    <property type="component" value="Unassembled WGS sequence"/>
</dbReference>
<sequence>MWPPLVSDAGGVDTTPVYDETPFSWRGPVIHRPNSEVG</sequence>
<evidence type="ECO:0000256" key="1">
    <source>
        <dbReference type="SAM" id="MobiDB-lite"/>
    </source>
</evidence>
<keyword evidence="3" id="KW-1185">Reference proteome</keyword>
<name>B8KVJ4_9GAMM</name>
<dbReference type="HOGENOM" id="CLU_3329707_0_0_6"/>
<proteinExistence type="predicted"/>
<evidence type="ECO:0000313" key="2">
    <source>
        <dbReference type="EMBL" id="EED36794.1"/>
    </source>
</evidence>
<evidence type="ECO:0000313" key="3">
    <source>
        <dbReference type="Proteomes" id="UP000004699"/>
    </source>
</evidence>